<evidence type="ECO:0000256" key="1">
    <source>
        <dbReference type="SAM" id="Phobius"/>
    </source>
</evidence>
<evidence type="ECO:0000313" key="2">
    <source>
        <dbReference type="EMBL" id="MDM5073902.1"/>
    </source>
</evidence>
<reference evidence="2" key="1">
    <citation type="submission" date="2024-05" db="EMBL/GenBank/DDBJ databases">
        <title>WGS of Aeromonas isolates.</title>
        <authorList>
            <person name="Lee H."/>
        </authorList>
    </citation>
    <scope>NUCLEOTIDE SEQUENCE</scope>
    <source>
        <strain evidence="2">SU58-3</strain>
    </source>
</reference>
<evidence type="ECO:0000313" key="3">
    <source>
        <dbReference type="Proteomes" id="UP001168107"/>
    </source>
</evidence>
<dbReference type="RefSeq" id="WP_290019561.1">
    <property type="nucleotide sequence ID" value="NZ_JAOPLL010000015.1"/>
</dbReference>
<keyword evidence="3" id="KW-1185">Reference proteome</keyword>
<organism evidence="2 3">
    <name type="scientific">Aeromonas bestiarum</name>
    <dbReference type="NCBI Taxonomy" id="105751"/>
    <lineage>
        <taxon>Bacteria</taxon>
        <taxon>Pseudomonadati</taxon>
        <taxon>Pseudomonadota</taxon>
        <taxon>Gammaproteobacteria</taxon>
        <taxon>Aeromonadales</taxon>
        <taxon>Aeromonadaceae</taxon>
        <taxon>Aeromonas</taxon>
    </lineage>
</organism>
<feature type="transmembrane region" description="Helical" evidence="1">
    <location>
        <begin position="276"/>
        <end position="299"/>
    </location>
</feature>
<gene>
    <name evidence="2" type="ORF">OB935_18985</name>
</gene>
<feature type="transmembrane region" description="Helical" evidence="1">
    <location>
        <begin position="311"/>
        <end position="329"/>
    </location>
</feature>
<dbReference type="Proteomes" id="UP001168107">
    <property type="component" value="Unassembled WGS sequence"/>
</dbReference>
<proteinExistence type="predicted"/>
<comment type="caution">
    <text evidence="2">The sequence shown here is derived from an EMBL/GenBank/DDBJ whole genome shotgun (WGS) entry which is preliminary data.</text>
</comment>
<accession>A0ABT7Q3J2</accession>
<dbReference type="EMBL" id="JAOPLL010000015">
    <property type="protein sequence ID" value="MDM5073902.1"/>
    <property type="molecule type" value="Genomic_DNA"/>
</dbReference>
<protein>
    <submittedName>
        <fullName evidence="2">Uncharacterized protein</fullName>
    </submittedName>
</protein>
<sequence>MQYSSELQDLIKNTIKHLYENTDKYLGTSQDKINKLKIILNEISEYNLLSNSQHRLKLDDQRIDFIESIIFDQDVSSELRFRLTTILSILRDPKTPINQDYSENERKASVLIDGKIKQLEKRQSTLLNKLDEMFNSNEKTFSDYERKLTLTFNKKLEEFDNVLSARIRSDIERTNKASSDIIEISSNTQQAIHSKASELEASLIASINVSQLHARNEYSELKNDTLIEINKRIKNEISIFINANKQLNKLLSAASNDVLAKDNLAQAERERTSANWLRFFGVLFLFCAVLYMAYEIVGMMNDISSVTIENVMIRVIITFVLMLPSIYLLKESSRHRADERRFRKTGINLATIDSYLSNFDETSKTDIKRQLTANFFDNSEQIVDYSTVPDIQTIIEKTIDNLMAKKNEDSNKPTQSKA</sequence>
<keyword evidence="1" id="KW-1133">Transmembrane helix</keyword>
<name>A0ABT7Q3J2_9GAMM</name>
<keyword evidence="1" id="KW-0812">Transmembrane</keyword>
<keyword evidence="1" id="KW-0472">Membrane</keyword>